<dbReference type="Pfam" id="PF04950">
    <property type="entry name" value="RIBIOP_C"/>
    <property type="match status" value="1"/>
</dbReference>
<reference evidence="6" key="1">
    <citation type="submission" date="2024-02" db="EMBL/GenBank/DDBJ databases">
        <authorList>
            <consortium name="ELIXIR-Norway"/>
            <consortium name="Elixir Norway"/>
        </authorList>
    </citation>
    <scope>NUCLEOTIDE SEQUENCE</scope>
</reference>
<organism evidence="6 7">
    <name type="scientific">Sphagnum jensenii</name>
    <dbReference type="NCBI Taxonomy" id="128206"/>
    <lineage>
        <taxon>Eukaryota</taxon>
        <taxon>Viridiplantae</taxon>
        <taxon>Streptophyta</taxon>
        <taxon>Embryophyta</taxon>
        <taxon>Bryophyta</taxon>
        <taxon>Sphagnophytina</taxon>
        <taxon>Sphagnopsida</taxon>
        <taxon>Sphagnales</taxon>
        <taxon>Sphagnaceae</taxon>
        <taxon>Sphagnum</taxon>
    </lineage>
</organism>
<name>A0ABP0XIF1_9BRYO</name>
<dbReference type="SUPFAM" id="SSF52540">
    <property type="entry name" value="P-loop containing nucleoside triphosphate hydrolases"/>
    <property type="match status" value="1"/>
</dbReference>
<dbReference type="InterPro" id="IPR007034">
    <property type="entry name" value="BMS1_TSR1_C"/>
</dbReference>
<dbReference type="PROSITE" id="PS51714">
    <property type="entry name" value="G_BMS1"/>
    <property type="match status" value="1"/>
</dbReference>
<evidence type="ECO:0000313" key="7">
    <source>
        <dbReference type="Proteomes" id="UP001497444"/>
    </source>
</evidence>
<evidence type="ECO:0000256" key="1">
    <source>
        <dbReference type="ARBA" id="ARBA00004604"/>
    </source>
</evidence>
<evidence type="ECO:0000256" key="2">
    <source>
        <dbReference type="ARBA" id="ARBA00022517"/>
    </source>
</evidence>
<evidence type="ECO:0000256" key="4">
    <source>
        <dbReference type="SAM" id="MobiDB-lite"/>
    </source>
</evidence>
<evidence type="ECO:0000313" key="6">
    <source>
        <dbReference type="EMBL" id="CAK9278902.1"/>
    </source>
</evidence>
<feature type="compositionally biased region" description="Low complexity" evidence="4">
    <location>
        <begin position="39"/>
        <end position="51"/>
    </location>
</feature>
<comment type="subcellular location">
    <subcellularLocation>
        <location evidence="1">Nucleus</location>
        <location evidence="1">Nucleolus</location>
    </subcellularLocation>
</comment>
<feature type="region of interest" description="Disordered" evidence="4">
    <location>
        <begin position="1"/>
        <end position="70"/>
    </location>
</feature>
<accession>A0ABP0XIF1</accession>
<dbReference type="InterPro" id="IPR012948">
    <property type="entry name" value="AARP2CN"/>
</dbReference>
<proteinExistence type="predicted"/>
<dbReference type="InterPro" id="IPR027417">
    <property type="entry name" value="P-loop_NTPase"/>
</dbReference>
<dbReference type="SMART" id="SM00785">
    <property type="entry name" value="AARP2CN"/>
    <property type="match status" value="1"/>
</dbReference>
<feature type="compositionally biased region" description="Acidic residues" evidence="4">
    <location>
        <begin position="424"/>
        <end position="451"/>
    </location>
</feature>
<gene>
    <name evidence="6" type="ORF">CSSPJE1EN1_LOCUS24380</name>
</gene>
<dbReference type="Gene3D" id="3.40.50.300">
    <property type="entry name" value="P-loop containing nucleotide triphosphate hydrolases"/>
    <property type="match status" value="1"/>
</dbReference>
<feature type="compositionally biased region" description="Basic and acidic residues" evidence="4">
    <location>
        <begin position="1198"/>
        <end position="1221"/>
    </location>
</feature>
<dbReference type="SMART" id="SM01362">
    <property type="entry name" value="DUF663"/>
    <property type="match status" value="1"/>
</dbReference>
<dbReference type="InterPro" id="IPR039761">
    <property type="entry name" value="Bms1/Tsr1"/>
</dbReference>
<evidence type="ECO:0000256" key="3">
    <source>
        <dbReference type="ARBA" id="ARBA00023242"/>
    </source>
</evidence>
<dbReference type="InterPro" id="IPR037875">
    <property type="entry name" value="Bms1_N"/>
</dbReference>
<keyword evidence="2" id="KW-0690">Ribosome biogenesis</keyword>
<protein>
    <recommendedName>
        <fullName evidence="5">Bms1-type G domain-containing protein</fullName>
    </recommendedName>
</protein>
<dbReference type="PANTHER" id="PTHR12858">
    <property type="entry name" value="RIBOSOME BIOGENESIS PROTEIN"/>
    <property type="match status" value="1"/>
</dbReference>
<evidence type="ECO:0000259" key="5">
    <source>
        <dbReference type="PROSITE" id="PS51714"/>
    </source>
</evidence>
<feature type="region of interest" description="Disordered" evidence="4">
    <location>
        <begin position="415"/>
        <end position="592"/>
    </location>
</feature>
<dbReference type="InterPro" id="IPR030387">
    <property type="entry name" value="G_Bms1/Tsr1_dom"/>
</dbReference>
<dbReference type="PANTHER" id="PTHR12858:SF2">
    <property type="entry name" value="RIBOSOME BIOGENESIS PROTEIN BMS1 HOMOLOG"/>
    <property type="match status" value="1"/>
</dbReference>
<feature type="compositionally biased region" description="Acidic residues" evidence="4">
    <location>
        <begin position="626"/>
        <end position="635"/>
    </location>
</feature>
<dbReference type="EMBL" id="OZ020104">
    <property type="protein sequence ID" value="CAK9278902.1"/>
    <property type="molecule type" value="Genomic_DNA"/>
</dbReference>
<feature type="region of interest" description="Disordered" evidence="4">
    <location>
        <begin position="1183"/>
        <end position="1245"/>
    </location>
</feature>
<feature type="region of interest" description="Disordered" evidence="4">
    <location>
        <begin position="616"/>
        <end position="655"/>
    </location>
</feature>
<keyword evidence="7" id="KW-1185">Reference proteome</keyword>
<sequence length="1245" mass="140257">MAVPGAVPGGRAQKQHRQAQAGPAKEKKVSIDKKKRGVSSAKSAPKAFAFKSAKKAKRLQSRTAEKEQRRLHVPLVDRTSGEPAPFIIVVQGPPQVGKTLLIQSLVKHYTKHNLSDVRGPITVVAGKQRRLQFVECANDINAMIDAAKFADLVLLLTDGSFGFEMETFEFLNVLQVHGFPKVMGVLTHLDKFKDAKRLRKTKKKLKNRFWTEIYDGAKLFYLSGLVYGKYPKREVHNLARFISVAKFRPLTWRASHPYILADRFEDVTPPEKVQVDPKCDRSVTLYGYLRGSNLKQGMKVHIAGVGDCKLAGIAALPDPCPLPSATKKHGLREKEKLLYAPMSDVGEMLYDKDAVYININDHQVQFSKPIDNAETQEEKKKNVDVGEAMVNTLQNTKYSIDEKLDQSFIQLFRGTTPVSLGAEDHEESESDEEDEAEDSDEEEDETSDEEQPGNTQENRPPVVADYADNSDSGEEVGRLVKAGASTPNSRKLTLKKMSSKTPNLPKTGPSEVREFEGGRMRRRAVFEDEGDTAVATIDTEDAKSAESSDASEDSDTEELEGSSDDEDEEDDDSKKERGGDQALELGTTGRWKEGLVARAAAAAQKKVNLMQLVYGRSPGNSLQQQDDSDESDDDDLFRPRQNSHKGVSDTGTDLEDVDMEDCSKLKPDMSIFHNWLEQEQFEEIRDCFVTGEWNKAAKQQKGGVEGDGQNEGDSVYGDFEDLETGERHVAADADNDMEQEAATAGDRTVAEERRLQKLALRAKFDAQYLTYMCNDEGPAEKRERKSPVGNALQAGEKDYFDEMKDEIEMSKQRNLAELGKLHETTRLEMEGYRGGTYLRLELHGMPCEMVQFFDPSHPILVGGLGTGEEGVGYMQVRIKRHRWHRKVLKNRDPLVISVGWRRYQTLPVYSIEDRNGRHRMLKYTPEHMHCLATFWGPLAPPNTGLIAFKHLSNSQASFRISATGVILDLDQSVQIVKKLKLVGHPYKIFKKTAFIRDMFTSALEVARFEGAAVRTVSGIRGQIKKVVPFAAFVQAVKAGHGKEGSVRCTFEDKILMSDIVFLRAWTSVDVPRFFNPVTSLLQAHNSVWKGMKTSGELHRQHDLPIPVNTDSLYKPIERQPRHFNKLKIPQALQSALPFASKPKLLKKRKQPLLEQKRAVVMEPHERHVQALVNQLNTIRNEKVKKSKIQQDKKRKLHEMKQAEADAVSKKRQRDERRERYRQQAIQERVKSGQRSGQRGGKRART</sequence>
<dbReference type="Proteomes" id="UP001497444">
    <property type="component" value="Chromosome 9"/>
</dbReference>
<keyword evidence="3" id="KW-0539">Nucleus</keyword>
<dbReference type="Pfam" id="PF08142">
    <property type="entry name" value="AARP2CN"/>
    <property type="match status" value="1"/>
</dbReference>
<feature type="compositionally biased region" description="Acidic residues" evidence="4">
    <location>
        <begin position="549"/>
        <end position="571"/>
    </location>
</feature>
<dbReference type="CDD" id="cd01882">
    <property type="entry name" value="BMS1"/>
    <property type="match status" value="1"/>
</dbReference>
<feature type="domain" description="Bms1-type G" evidence="5">
    <location>
        <begin position="84"/>
        <end position="248"/>
    </location>
</feature>